<accession>A0A174D2S9</accession>
<dbReference type="CDD" id="cd18809">
    <property type="entry name" value="SF1_C_RecD"/>
    <property type="match status" value="1"/>
</dbReference>
<dbReference type="RefSeq" id="WP_081023370.1">
    <property type="nucleotide sequence ID" value="NZ_CYZI01000006.1"/>
</dbReference>
<evidence type="ECO:0000256" key="1">
    <source>
        <dbReference type="ARBA" id="ARBA00022741"/>
    </source>
</evidence>
<dbReference type="GO" id="GO:0008854">
    <property type="term" value="F:exodeoxyribonuclease V activity"/>
    <property type="evidence" value="ECO:0007669"/>
    <property type="project" value="UniProtKB-EC"/>
</dbReference>
<reference evidence="4 5" key="1">
    <citation type="submission" date="2015-09" db="EMBL/GenBank/DDBJ databases">
        <authorList>
            <consortium name="Pathogen Informatics"/>
        </authorList>
    </citation>
    <scope>NUCLEOTIDE SEQUENCE [LARGE SCALE GENOMIC DNA]</scope>
    <source>
        <strain evidence="4 5">2789STDY5834842</strain>
    </source>
</reference>
<keyword evidence="4" id="KW-0269">Exonuclease</keyword>
<name>A0A174D2S9_PHOVU</name>
<dbReference type="EC" id="3.1.11.5" evidence="4"/>
<dbReference type="InterPro" id="IPR050534">
    <property type="entry name" value="Coronavir_polyprotein_1ab"/>
</dbReference>
<protein>
    <submittedName>
        <fullName evidence="4">Exonuclease V subunit alpha</fullName>
        <ecNumber evidence="4">3.1.11.5</ecNumber>
    </submittedName>
</protein>
<organism evidence="4 5">
    <name type="scientific">Phocaeicola vulgatus</name>
    <name type="common">Bacteroides vulgatus</name>
    <dbReference type="NCBI Taxonomy" id="821"/>
    <lineage>
        <taxon>Bacteria</taxon>
        <taxon>Pseudomonadati</taxon>
        <taxon>Bacteroidota</taxon>
        <taxon>Bacteroidia</taxon>
        <taxon>Bacteroidales</taxon>
        <taxon>Bacteroidaceae</taxon>
        <taxon>Phocaeicola</taxon>
    </lineage>
</organism>
<dbReference type="Gene3D" id="3.40.50.300">
    <property type="entry name" value="P-loop containing nucleotide triphosphate hydrolases"/>
    <property type="match status" value="2"/>
</dbReference>
<evidence type="ECO:0000313" key="4">
    <source>
        <dbReference type="EMBL" id="CUO18365.1"/>
    </source>
</evidence>
<keyword evidence="4" id="KW-0378">Hydrolase</keyword>
<keyword evidence="2" id="KW-0067">ATP-binding</keyword>
<dbReference type="GO" id="GO:0005524">
    <property type="term" value="F:ATP binding"/>
    <property type="evidence" value="ECO:0007669"/>
    <property type="project" value="UniProtKB-KW"/>
</dbReference>
<proteinExistence type="predicted"/>
<dbReference type="PANTHER" id="PTHR43788:SF6">
    <property type="entry name" value="DNA HELICASE B"/>
    <property type="match status" value="1"/>
</dbReference>
<dbReference type="Proteomes" id="UP000095333">
    <property type="component" value="Unassembled WGS sequence"/>
</dbReference>
<dbReference type="SUPFAM" id="SSF52540">
    <property type="entry name" value="P-loop containing nucleoside triphosphate hydrolases"/>
    <property type="match status" value="1"/>
</dbReference>
<evidence type="ECO:0000259" key="3">
    <source>
        <dbReference type="Pfam" id="PF13538"/>
    </source>
</evidence>
<keyword evidence="1" id="KW-0547">Nucleotide-binding</keyword>
<evidence type="ECO:0000313" key="5">
    <source>
        <dbReference type="Proteomes" id="UP000095333"/>
    </source>
</evidence>
<feature type="domain" description="UvrD-like helicase C-terminal" evidence="3">
    <location>
        <begin position="988"/>
        <end position="1035"/>
    </location>
</feature>
<dbReference type="GO" id="GO:0003678">
    <property type="term" value="F:DNA helicase activity"/>
    <property type="evidence" value="ECO:0007669"/>
    <property type="project" value="UniProtKB-ARBA"/>
</dbReference>
<sequence>MKHISVRVPWHDNGWNSHVCANPRCNTFCKQLPNIVNSKVDCEQLSCGIDWSKLTTKERPACAGENGGFMNYKAYEREFIHIYAWNSDNPHSKLLPTKVMIPAYSALGIPFRYLNMDAQKDLSKEHPEFRPAESAPFGSAWVYNPERLYDVLKWFSSEITEESICVFYCKKGNPIDDEGLRMIVGMGNIVKNCGVQDYETTADYTYPLWEIMFSHSIRPDLKESRGFILPYKEYLELDENIFQGKGLSKIQALDEIKLSLDKFDSSGKIFDELSYGCDFISNHSMLLILEAARRSLEAVIRHGLAGSIEGWQCQLRWIDARIEHVKKQITPFPSFASALKALGIDYGNLIESDLRKKGCGPKDNPWGHFEKLLNKEIKVDSAVYNSSLPTYRISWEGQTSNVRERLITLSRFELESDVIEHFIDDVESDILSNPYLISEWCARNFIEKVSTRTIDLGAFPDPTIQGDNVPVPPFAAESILDTRRLRSLVVERLYSVLTDGDTLVSIKEMEDYLRDIMTEEDKARLPKNILLTHRQFFEVSFDYVPDENPTAIQLKEYYQMEEFLRKVLRERAKRDVKKPTGEDWLSLAMSDKNYDPTNERSQQATEQQAKALEMMDKKRLSVLTGGAGTGKTTVVRSFLCSDKIKAEGVLLLAPTGKARVRLSNMAENVSSKTVAQFLASLGAFDFENMKPRLTEDSRKYSRAKNIIIDECSMLTTDTFHALIMSLDLKFINRIILIGDPYQLPPIGPGRAFSDLCHYLNCDDADANLKSAITYLRTVVRTIASGDSDVLTLASWFSGNKPEKFADEIFWKIESKNLKGDLSVYYWNDEKDLPQILRDAICKELACSDVELPESLKQKIGIDDLKSLESDPAALENLQILAPVINPAWGTYQLNSYLQSWVGNNINRKGDYQEIGTQKIYKNDKVIQLQNILRESYPSKEKYPLSNGQIGFVKSINKGHINVMYVGIPHETFGFRGDKGEDQDAAIELAYAITIHKSQGSDFDTVFVVLPKTGRILSRELIYTALTRAKKRVVLLVQDSIGWLREFTKPQASVLARRNTNLFDYSVRAERLNIPYVEGLIHGTAKKGLFVRSKSEVVIVNQLVNAGVEFEYEQLLEENGHRCIPDFSFETPWGDRIIWEHLGMLVVPEYKASWERKLKFYEEIGYTLGENLFTTCDHENGAIMTEEVEDVIRKIKEQL</sequence>
<keyword evidence="4" id="KW-0540">Nuclease</keyword>
<dbReference type="EMBL" id="CYZI01000006">
    <property type="protein sequence ID" value="CUO18365.1"/>
    <property type="molecule type" value="Genomic_DNA"/>
</dbReference>
<evidence type="ECO:0000256" key="2">
    <source>
        <dbReference type="ARBA" id="ARBA00022840"/>
    </source>
</evidence>
<dbReference type="InterPro" id="IPR027785">
    <property type="entry name" value="UvrD-like_helicase_C"/>
</dbReference>
<dbReference type="Pfam" id="PF13538">
    <property type="entry name" value="UvrD_C_2"/>
    <property type="match status" value="1"/>
</dbReference>
<dbReference type="Pfam" id="PF13604">
    <property type="entry name" value="AAA_30"/>
    <property type="match status" value="1"/>
</dbReference>
<dbReference type="Gene3D" id="2.30.30.940">
    <property type="match status" value="1"/>
</dbReference>
<gene>
    <name evidence="4" type="primary">recD</name>
    <name evidence="4" type="ORF">ERS852457_01490</name>
</gene>
<dbReference type="PANTHER" id="PTHR43788">
    <property type="entry name" value="DNA2/NAM7 HELICASE FAMILY MEMBER"/>
    <property type="match status" value="1"/>
</dbReference>
<dbReference type="AlphaFoldDB" id="A0A174D2S9"/>
<dbReference type="InterPro" id="IPR027417">
    <property type="entry name" value="P-loop_NTPase"/>
</dbReference>